<proteinExistence type="predicted"/>
<keyword evidence="3" id="KW-0969">Cilium</keyword>
<evidence type="ECO:0000256" key="2">
    <source>
        <dbReference type="SAM" id="SignalP"/>
    </source>
</evidence>
<organism evidence="3 4">
    <name type="scientific">Seleniivibrio woodruffii</name>
    <dbReference type="NCBI Taxonomy" id="1078050"/>
    <lineage>
        <taxon>Bacteria</taxon>
        <taxon>Pseudomonadati</taxon>
        <taxon>Deferribacterota</taxon>
        <taxon>Deferribacteres</taxon>
        <taxon>Deferribacterales</taxon>
        <taxon>Geovibrionaceae</taxon>
        <taxon>Seleniivibrio</taxon>
    </lineage>
</organism>
<dbReference type="Proteomes" id="UP000294614">
    <property type="component" value="Unassembled WGS sequence"/>
</dbReference>
<keyword evidence="3" id="KW-0282">Flagellum</keyword>
<accession>A0A4R1K5U6</accession>
<dbReference type="RefSeq" id="WP_132874469.1">
    <property type="nucleotide sequence ID" value="NZ_JAJUHT010000008.1"/>
</dbReference>
<keyword evidence="1" id="KW-0812">Transmembrane</keyword>
<sequence length="262" mass="30176">MACTVRYLLLIAMFLVSTSAFAAHLTYEIDDTGLRIQVDFDNGYSNVNTLKLDKSFVVSFETNEPIVFNQEFWDMPVEKLFVASDDTRKRLITDFAETLVVPEIVSQPKVLKITYTFPKAAKAADPVVGTKAYARMIWGLLIILAVMLGIFWVFKTYFKRQVFTDIPGTGRLLGKVDLDIRKSLYFYELDDKIYIMGITDTSMNLIEKVTDEDEVTRIKSGFAKKTEFVNYMKFFKRNPGIKDEVEISRNSISERLKSLRKR</sequence>
<comment type="caution">
    <text evidence="3">The sequence shown here is derived from an EMBL/GenBank/DDBJ whole genome shotgun (WGS) entry which is preliminary data.</text>
</comment>
<evidence type="ECO:0000313" key="4">
    <source>
        <dbReference type="Proteomes" id="UP000294614"/>
    </source>
</evidence>
<dbReference type="AlphaFoldDB" id="A0A4R1K5U6"/>
<feature type="transmembrane region" description="Helical" evidence="1">
    <location>
        <begin position="136"/>
        <end position="154"/>
    </location>
</feature>
<dbReference type="OrthoDB" id="9790922at2"/>
<dbReference type="EMBL" id="SMGG01000006">
    <property type="protein sequence ID" value="TCK59562.1"/>
    <property type="molecule type" value="Genomic_DNA"/>
</dbReference>
<protein>
    <submittedName>
        <fullName evidence="3">Flagellar biogenesis protein FliO</fullName>
    </submittedName>
</protein>
<evidence type="ECO:0000256" key="1">
    <source>
        <dbReference type="SAM" id="Phobius"/>
    </source>
</evidence>
<keyword evidence="4" id="KW-1185">Reference proteome</keyword>
<feature type="chain" id="PRO_5020586262" evidence="2">
    <location>
        <begin position="23"/>
        <end position="262"/>
    </location>
</feature>
<keyword evidence="3" id="KW-0966">Cell projection</keyword>
<keyword evidence="1" id="KW-1133">Transmembrane helix</keyword>
<keyword evidence="2" id="KW-0732">Signal</keyword>
<reference evidence="3 4" key="1">
    <citation type="submission" date="2019-03" db="EMBL/GenBank/DDBJ databases">
        <title>Genomic Encyclopedia of Type Strains, Phase IV (KMG-IV): sequencing the most valuable type-strain genomes for metagenomic binning, comparative biology and taxonomic classification.</title>
        <authorList>
            <person name="Goeker M."/>
        </authorList>
    </citation>
    <scope>NUCLEOTIDE SEQUENCE [LARGE SCALE GENOMIC DNA]</scope>
    <source>
        <strain evidence="3 4">DSM 24984</strain>
    </source>
</reference>
<gene>
    <name evidence="3" type="ORF">C8D98_2496</name>
</gene>
<name>A0A4R1K5U6_9BACT</name>
<feature type="signal peptide" evidence="2">
    <location>
        <begin position="1"/>
        <end position="22"/>
    </location>
</feature>
<keyword evidence="1" id="KW-0472">Membrane</keyword>
<evidence type="ECO:0000313" key="3">
    <source>
        <dbReference type="EMBL" id="TCK59562.1"/>
    </source>
</evidence>